<sequence length="455" mass="49078">MIPMLKRSLDRGLEINDRVALALLNGFDWVFKRDQLVQSGRTPFELVHQGDPMSVRHYDLADEDAIELADGSSLPVQTPQYLVPLVLIPPLGVTTEAFDLMPNRSLARYMAARGFKTYLIDWGKPDRRHARLGLADYSDSMMNEALAAIRTHSGAQQVSLMGWCMGGLLAIIHAGYRKDPRIVNIVTVASPIDLQGGGIIAGAGQAVNAPVKLLRKLSDFRLHSLDPARLHVPGWMTTIIFKMTNPVGSFTTYWDLLTKLWDREFVESHSTTSDYLNNMLAYPGGVLRDMVVRVGVDNQLASGAIELGKKVSRFRNIYASLLVFAGEKDALVSASTAEGLVALVSSADKKFAVAPGGHMGVILGSKAQKFVWAQTADWLGERSDGSVPAKAAAKAPAKTTVKAPVRTPAKTTAKIKSPVKPRANAALGIPAGQAEAVVGVPASAPLEMRPGTHET</sequence>
<dbReference type="Pfam" id="PF12146">
    <property type="entry name" value="Hydrolase_4"/>
    <property type="match status" value="1"/>
</dbReference>
<dbReference type="InterPro" id="IPR029058">
    <property type="entry name" value="AB_hydrolase_fold"/>
</dbReference>
<proteinExistence type="predicted"/>
<dbReference type="GO" id="GO:0016787">
    <property type="term" value="F:hydrolase activity"/>
    <property type="evidence" value="ECO:0007669"/>
    <property type="project" value="UniProtKB-KW"/>
</dbReference>
<evidence type="ECO:0000259" key="1">
    <source>
        <dbReference type="Pfam" id="PF12146"/>
    </source>
</evidence>
<name>A0A935T819_9PROT</name>
<dbReference type="PANTHER" id="PTHR36837">
    <property type="entry name" value="POLY(3-HYDROXYALKANOATE) POLYMERASE SUBUNIT PHAC"/>
    <property type="match status" value="1"/>
</dbReference>
<comment type="caution">
    <text evidence="2">The sequence shown here is derived from an EMBL/GenBank/DDBJ whole genome shotgun (WGS) entry which is preliminary data.</text>
</comment>
<evidence type="ECO:0000313" key="2">
    <source>
        <dbReference type="EMBL" id="MBK7954720.1"/>
    </source>
</evidence>
<reference evidence="2 3" key="1">
    <citation type="submission" date="2020-10" db="EMBL/GenBank/DDBJ databases">
        <title>Connecting structure to function with the recovery of over 1000 high-quality activated sludge metagenome-assembled genomes encoding full-length rRNA genes using long-read sequencing.</title>
        <authorList>
            <person name="Singleton C.M."/>
            <person name="Petriglieri F."/>
            <person name="Kristensen J.M."/>
            <person name="Kirkegaard R.H."/>
            <person name="Michaelsen T.Y."/>
            <person name="Andersen M.H."/>
            <person name="Karst S.M."/>
            <person name="Dueholm M.S."/>
            <person name="Nielsen P.H."/>
            <person name="Albertsen M."/>
        </authorList>
    </citation>
    <scope>NUCLEOTIDE SEQUENCE [LARGE SCALE GENOMIC DNA]</scope>
    <source>
        <strain evidence="2">Fred_18-Q3-R57-64_BAT3C.720</strain>
    </source>
</reference>
<feature type="domain" description="Serine aminopeptidase S33" evidence="1">
    <location>
        <begin position="106"/>
        <end position="357"/>
    </location>
</feature>
<organism evidence="2 3">
    <name type="scientific">Candidatus Accumulibacter affinis</name>
    <dbReference type="NCBI Taxonomy" id="2954384"/>
    <lineage>
        <taxon>Bacteria</taxon>
        <taxon>Pseudomonadati</taxon>
        <taxon>Pseudomonadota</taxon>
        <taxon>Betaproteobacteria</taxon>
        <taxon>Candidatus Accumulibacter</taxon>
    </lineage>
</organism>
<keyword evidence="2" id="KW-0378">Hydrolase</keyword>
<dbReference type="SUPFAM" id="SSF53474">
    <property type="entry name" value="alpha/beta-Hydrolases"/>
    <property type="match status" value="1"/>
</dbReference>
<dbReference type="EMBL" id="JADJOT010000009">
    <property type="protein sequence ID" value="MBK7954720.1"/>
    <property type="molecule type" value="Genomic_DNA"/>
</dbReference>
<dbReference type="InterPro" id="IPR022742">
    <property type="entry name" value="Hydrolase_4"/>
</dbReference>
<dbReference type="PANTHER" id="PTHR36837:SF2">
    <property type="entry name" value="POLY(3-HYDROXYALKANOATE) POLYMERASE SUBUNIT PHAC"/>
    <property type="match status" value="1"/>
</dbReference>
<dbReference type="InterPro" id="IPR051321">
    <property type="entry name" value="PHA/PHB_synthase"/>
</dbReference>
<accession>A0A935T819</accession>
<dbReference type="Proteomes" id="UP000706151">
    <property type="component" value="Unassembled WGS sequence"/>
</dbReference>
<dbReference type="AlphaFoldDB" id="A0A935T819"/>
<evidence type="ECO:0000313" key="3">
    <source>
        <dbReference type="Proteomes" id="UP000706151"/>
    </source>
</evidence>
<protein>
    <submittedName>
        <fullName evidence="2">Alpha/beta fold hydrolase</fullName>
    </submittedName>
</protein>
<gene>
    <name evidence="2" type="ORF">IPK02_12620</name>
</gene>
<dbReference type="Gene3D" id="3.40.50.1820">
    <property type="entry name" value="alpha/beta hydrolase"/>
    <property type="match status" value="1"/>
</dbReference>